<dbReference type="GO" id="GO:0051726">
    <property type="term" value="P:regulation of cell cycle"/>
    <property type="evidence" value="ECO:0007669"/>
    <property type="project" value="UniProtKB-ARBA"/>
</dbReference>
<dbReference type="PROSITE" id="PS51181">
    <property type="entry name" value="PPASE_TENSIN"/>
    <property type="match status" value="1"/>
</dbReference>
<evidence type="ECO:0000313" key="33">
    <source>
        <dbReference type="Ensembl" id="ENSNMLP00000024815.1"/>
    </source>
</evidence>
<evidence type="ECO:0000256" key="7">
    <source>
        <dbReference type="ARBA" id="ARBA00022490"/>
    </source>
</evidence>
<dbReference type="GO" id="GO:0051129">
    <property type="term" value="P:negative regulation of cellular component organization"/>
    <property type="evidence" value="ECO:0007669"/>
    <property type="project" value="UniProtKB-ARBA"/>
</dbReference>
<evidence type="ECO:0000256" key="5">
    <source>
        <dbReference type="ARBA" id="ARBA00013064"/>
    </source>
</evidence>
<dbReference type="GO" id="GO:0043491">
    <property type="term" value="P:phosphatidylinositol 3-kinase/protein kinase B signal transduction"/>
    <property type="evidence" value="ECO:0007669"/>
    <property type="project" value="TreeGrafter"/>
</dbReference>
<evidence type="ECO:0000256" key="10">
    <source>
        <dbReference type="ARBA" id="ARBA00022843"/>
    </source>
</evidence>
<dbReference type="EC" id="3.1.3.16" evidence="6 27"/>
<evidence type="ECO:0000256" key="27">
    <source>
        <dbReference type="PIRNR" id="PIRNR038025"/>
    </source>
</evidence>
<keyword evidence="8" id="KW-0053">Apoptosis</keyword>
<dbReference type="GO" id="GO:0016605">
    <property type="term" value="C:PML body"/>
    <property type="evidence" value="ECO:0007669"/>
    <property type="project" value="UniProtKB-SubCell"/>
</dbReference>
<evidence type="ECO:0000256" key="20">
    <source>
        <dbReference type="ARBA" id="ARBA00034338"/>
    </source>
</evidence>
<evidence type="ECO:0000256" key="19">
    <source>
        <dbReference type="ARBA" id="ARBA00034268"/>
    </source>
</evidence>
<evidence type="ECO:0000256" key="28">
    <source>
        <dbReference type="PIRSR" id="PIRSR038025-50"/>
    </source>
</evidence>
<comment type="catalytic activity">
    <reaction evidence="18">
        <text>1,2-dihexadecanoyl-sn-glycero-3-phospho-(1D-myo-inositol-3,4,5-trisphosphate) + H2O = 1,2-dihexadecanoyl-sn-glycero-3-phospho-(1D-myo-inositol-4,5-bisphosphate) + phosphate</text>
        <dbReference type="Rhea" id="RHEA:43560"/>
        <dbReference type="ChEBI" id="CHEBI:15377"/>
        <dbReference type="ChEBI" id="CHEBI:43474"/>
        <dbReference type="ChEBI" id="CHEBI:83420"/>
        <dbReference type="ChEBI" id="CHEBI:83423"/>
    </reaction>
    <physiologicalReaction direction="left-to-right" evidence="18">
        <dbReference type="Rhea" id="RHEA:43561"/>
    </physiologicalReaction>
</comment>
<keyword evidence="34" id="KW-1185">Reference proteome</keyword>
<dbReference type="Gene3D" id="3.90.190.10">
    <property type="entry name" value="Protein tyrosine phosphatase superfamily"/>
    <property type="match status" value="1"/>
</dbReference>
<dbReference type="GO" id="GO:0045595">
    <property type="term" value="P:regulation of cell differentiation"/>
    <property type="evidence" value="ECO:0007669"/>
    <property type="project" value="UniProtKB-ARBA"/>
</dbReference>
<evidence type="ECO:0000256" key="25">
    <source>
        <dbReference type="ARBA" id="ARBA00048832"/>
    </source>
</evidence>
<dbReference type="SMART" id="SM01326">
    <property type="entry name" value="PTEN_C2"/>
    <property type="match status" value="1"/>
</dbReference>
<keyword evidence="9 27" id="KW-0378">Hydrolase</keyword>
<dbReference type="InterPro" id="IPR035892">
    <property type="entry name" value="C2_domain_sf"/>
</dbReference>
<dbReference type="GO" id="GO:0043197">
    <property type="term" value="C:dendritic spine"/>
    <property type="evidence" value="ECO:0007669"/>
    <property type="project" value="UniProtKB-SubCell"/>
</dbReference>
<evidence type="ECO:0000313" key="34">
    <source>
        <dbReference type="Proteomes" id="UP000694523"/>
    </source>
</evidence>
<feature type="domain" description="Tyrosine specific protein phosphatases" evidence="30">
    <location>
        <begin position="102"/>
        <end position="173"/>
    </location>
</feature>
<keyword evidence="14 27" id="KW-0443">Lipid metabolism</keyword>
<comment type="catalytic activity">
    <reaction evidence="26">
        <text>O-phospho-L-tyrosyl-[protein] + H2O = L-tyrosyl-[protein] + phosphate</text>
        <dbReference type="Rhea" id="RHEA:10684"/>
        <dbReference type="Rhea" id="RHEA-COMP:10136"/>
        <dbReference type="Rhea" id="RHEA-COMP:20101"/>
        <dbReference type="ChEBI" id="CHEBI:15377"/>
        <dbReference type="ChEBI" id="CHEBI:43474"/>
        <dbReference type="ChEBI" id="CHEBI:46858"/>
        <dbReference type="ChEBI" id="CHEBI:61978"/>
        <dbReference type="EC" id="3.1.3.48"/>
    </reaction>
    <physiologicalReaction direction="left-to-right" evidence="26">
        <dbReference type="Rhea" id="RHEA:10685"/>
    </physiologicalReaction>
</comment>
<keyword evidence="13" id="KW-0770">Synapse</keyword>
<accession>A0A8C6TPU0</accession>
<keyword evidence="7 27" id="KW-0963">Cytoplasm</keyword>
<dbReference type="CDD" id="cd14509">
    <property type="entry name" value="PTP_PTEN"/>
    <property type="match status" value="1"/>
</dbReference>
<evidence type="ECO:0000259" key="32">
    <source>
        <dbReference type="PROSITE" id="PS51182"/>
    </source>
</evidence>
<dbReference type="SMART" id="SM01301">
    <property type="entry name" value="PTPlike_phytase"/>
    <property type="match status" value="1"/>
</dbReference>
<dbReference type="GO" id="GO:0048870">
    <property type="term" value="P:cell motility"/>
    <property type="evidence" value="ECO:0007669"/>
    <property type="project" value="TreeGrafter"/>
</dbReference>
<dbReference type="InterPro" id="IPR017361">
    <property type="entry name" value="Bifunc_PIno_P3_Pase/Pase_PTEN"/>
</dbReference>
<dbReference type="PROSITE" id="PS00383">
    <property type="entry name" value="TYR_PHOSPHATASE_1"/>
    <property type="match status" value="1"/>
</dbReference>
<dbReference type="Proteomes" id="UP000694523">
    <property type="component" value="Unplaced"/>
</dbReference>
<dbReference type="GO" id="GO:0051093">
    <property type="term" value="P:negative regulation of developmental process"/>
    <property type="evidence" value="ECO:0007669"/>
    <property type="project" value="UniProtKB-ARBA"/>
</dbReference>
<dbReference type="GO" id="GO:0008285">
    <property type="term" value="P:negative regulation of cell population proliferation"/>
    <property type="evidence" value="ECO:0007669"/>
    <property type="project" value="UniProtKB-UniRule"/>
</dbReference>
<dbReference type="Pfam" id="PF22785">
    <property type="entry name" value="Tc-R-P"/>
    <property type="match status" value="1"/>
</dbReference>
<evidence type="ECO:0000256" key="22">
    <source>
        <dbReference type="ARBA" id="ARBA00043760"/>
    </source>
</evidence>
<dbReference type="PROSITE" id="PS51182">
    <property type="entry name" value="C2_TENSIN"/>
    <property type="match status" value="1"/>
</dbReference>
<comment type="catalytic activity">
    <reaction evidence="21">
        <text>1D-myo-inositol 1,3,4,5-tetrakisphosphate + H2O = 1D-myo-inositol 1,4,5-trisphosphate + phosphate</text>
        <dbReference type="Rhea" id="RHEA:77155"/>
        <dbReference type="ChEBI" id="CHEBI:15377"/>
        <dbReference type="ChEBI" id="CHEBI:43474"/>
        <dbReference type="ChEBI" id="CHEBI:57895"/>
        <dbReference type="ChEBI" id="CHEBI:203600"/>
    </reaction>
    <physiologicalReaction direction="left-to-right" evidence="21">
        <dbReference type="Rhea" id="RHEA:77156"/>
    </physiologicalReaction>
</comment>
<evidence type="ECO:0000256" key="24">
    <source>
        <dbReference type="ARBA" id="ARBA00047986"/>
    </source>
</evidence>
<dbReference type="InterPro" id="IPR029021">
    <property type="entry name" value="Prot-tyrosine_phosphatase-like"/>
</dbReference>
<dbReference type="GO" id="GO:0010604">
    <property type="term" value="P:positive regulation of macromolecule metabolic process"/>
    <property type="evidence" value="ECO:0007669"/>
    <property type="project" value="UniProtKB-ARBA"/>
</dbReference>
<dbReference type="GO" id="GO:0016314">
    <property type="term" value="F:phosphatidylinositol-3,4,5-trisphosphate 3-phosphatase activity"/>
    <property type="evidence" value="ECO:0007669"/>
    <property type="project" value="UniProtKB-UniRule"/>
</dbReference>
<evidence type="ECO:0000256" key="21">
    <source>
        <dbReference type="ARBA" id="ARBA00043734"/>
    </source>
</evidence>
<dbReference type="GO" id="GO:0051800">
    <property type="term" value="F:phosphatidylinositol-3,4-bisphosphate 3-phosphatase activity"/>
    <property type="evidence" value="ECO:0007669"/>
    <property type="project" value="UniProtKB-UniRule"/>
</dbReference>
<evidence type="ECO:0000256" key="29">
    <source>
        <dbReference type="SAM" id="MobiDB-lite"/>
    </source>
</evidence>
<dbReference type="InterPro" id="IPR045101">
    <property type="entry name" value="PTP_PTEN"/>
</dbReference>
<evidence type="ECO:0000256" key="9">
    <source>
        <dbReference type="ARBA" id="ARBA00022801"/>
    </source>
</evidence>
<evidence type="ECO:0000256" key="17">
    <source>
        <dbReference type="ARBA" id="ARBA00034105"/>
    </source>
</evidence>
<dbReference type="SMART" id="SM00404">
    <property type="entry name" value="PTPc_motif"/>
    <property type="match status" value="1"/>
</dbReference>
<feature type="compositionally biased region" description="Low complexity" evidence="29">
    <location>
        <begin position="379"/>
        <end position="388"/>
    </location>
</feature>
<evidence type="ECO:0000256" key="1">
    <source>
        <dbReference type="ARBA" id="ARBA00001946"/>
    </source>
</evidence>
<evidence type="ECO:0000256" key="16">
    <source>
        <dbReference type="ARBA" id="ARBA00023273"/>
    </source>
</evidence>
<evidence type="ECO:0000256" key="15">
    <source>
        <dbReference type="ARBA" id="ARBA00023242"/>
    </source>
</evidence>
<dbReference type="GO" id="GO:0005886">
    <property type="term" value="C:plasma membrane"/>
    <property type="evidence" value="ECO:0007669"/>
    <property type="project" value="TreeGrafter"/>
</dbReference>
<dbReference type="SUPFAM" id="SSF52799">
    <property type="entry name" value="(Phosphotyrosine protein) phosphatases II"/>
    <property type="match status" value="1"/>
</dbReference>
<dbReference type="InterPro" id="IPR051281">
    <property type="entry name" value="Dual-spec_lipid-protein_phosph"/>
</dbReference>
<keyword evidence="12 27" id="KW-0904">Protein phosphatase</keyword>
<evidence type="ECO:0000256" key="14">
    <source>
        <dbReference type="ARBA" id="ARBA00023098"/>
    </source>
</evidence>
<dbReference type="GO" id="GO:0005829">
    <property type="term" value="C:cytosol"/>
    <property type="evidence" value="ECO:0007669"/>
    <property type="project" value="TreeGrafter"/>
</dbReference>
<comment type="cofactor">
    <cofactor evidence="1">
        <name>Mg(2+)</name>
        <dbReference type="ChEBI" id="CHEBI:18420"/>
    </cofactor>
</comment>
<dbReference type="GO" id="GO:0006915">
    <property type="term" value="P:apoptotic process"/>
    <property type="evidence" value="ECO:0007669"/>
    <property type="project" value="UniProtKB-KW"/>
</dbReference>
<reference evidence="33" key="2">
    <citation type="submission" date="2025-09" db="UniProtKB">
        <authorList>
            <consortium name="Ensembl"/>
        </authorList>
    </citation>
    <scope>IDENTIFICATION</scope>
</reference>
<comment type="function">
    <text evidence="27">Dual-specificity protein phosphatase, dephosphorylating tyrosine-, serine- and threonine-phosphorylated proteins. Also functions as a lipid phosphatase, removing the phosphate in the D3 position of the inositol ring of PtdIns(3,4,5)P3/phosphatidylinositol 3,4,5-trisphosphate, PtdIns(3,4)P2/phosphatidylinositol 3,4-diphosphate and PtdIns3P/phosphatidylinositol 3-phosphate with a preference for PtdIns(3,4,5)P3.</text>
</comment>
<evidence type="ECO:0000256" key="23">
    <source>
        <dbReference type="ARBA" id="ARBA00043762"/>
    </source>
</evidence>
<evidence type="ECO:0000256" key="3">
    <source>
        <dbReference type="ARBA" id="ARBA00007881"/>
    </source>
</evidence>
<keyword evidence="10" id="KW-0832">Ubl conjugation</keyword>
<dbReference type="Gene3D" id="2.60.40.1110">
    <property type="match status" value="1"/>
</dbReference>
<feature type="compositionally biased region" description="Basic and acidic residues" evidence="29">
    <location>
        <begin position="413"/>
        <end position="422"/>
    </location>
</feature>
<dbReference type="Pfam" id="PF10409">
    <property type="entry name" value="PTEN_C2"/>
    <property type="match status" value="1"/>
</dbReference>
<keyword evidence="15 27" id="KW-0539">Nucleus</keyword>
<dbReference type="PROSITE" id="PS50056">
    <property type="entry name" value="TYR_PHOSPHATASE_2"/>
    <property type="match status" value="1"/>
</dbReference>
<dbReference type="InterPro" id="IPR029023">
    <property type="entry name" value="Tensin_phosphatase"/>
</dbReference>
<dbReference type="InterPro" id="IPR014020">
    <property type="entry name" value="Tensin_C2-dom"/>
</dbReference>
<dbReference type="GO" id="GO:0010648">
    <property type="term" value="P:negative regulation of cell communication"/>
    <property type="evidence" value="ECO:0007669"/>
    <property type="project" value="UniProtKB-ARBA"/>
</dbReference>
<evidence type="ECO:0000259" key="30">
    <source>
        <dbReference type="PROSITE" id="PS50056"/>
    </source>
</evidence>
<proteinExistence type="inferred from homology"/>
<dbReference type="GO" id="GO:0051241">
    <property type="term" value="P:negative regulation of multicellular organismal process"/>
    <property type="evidence" value="ECO:0007669"/>
    <property type="project" value="UniProtKB-ARBA"/>
</dbReference>
<dbReference type="GO" id="GO:0023057">
    <property type="term" value="P:negative regulation of signaling"/>
    <property type="evidence" value="ECO:0007669"/>
    <property type="project" value="UniProtKB-ARBA"/>
</dbReference>
<evidence type="ECO:0000256" key="4">
    <source>
        <dbReference type="ARBA" id="ARBA00013015"/>
    </source>
</evidence>
<comment type="catalytic activity">
    <reaction evidence="22">
        <text>a 1,2-diacyl-sn-glycero-3-phospho-(1D-myo-inositol-3,4,5-trisphosphate) + H2O = a 1,2-diacyl-sn-glycero-3-phospho-(1D-myo-inositol-4,5-bisphosphate) + phosphate</text>
        <dbReference type="Rhea" id="RHEA:25017"/>
        <dbReference type="ChEBI" id="CHEBI:15377"/>
        <dbReference type="ChEBI" id="CHEBI:43474"/>
        <dbReference type="ChEBI" id="CHEBI:57836"/>
        <dbReference type="ChEBI" id="CHEBI:58456"/>
        <dbReference type="EC" id="3.1.3.67"/>
    </reaction>
    <physiologicalReaction direction="left-to-right" evidence="22">
        <dbReference type="Rhea" id="RHEA:25018"/>
    </physiologicalReaction>
</comment>
<comment type="catalytic activity">
    <reaction evidence="25">
        <text>O-phospho-L-threonyl-[protein] + H2O = L-threonyl-[protein] + phosphate</text>
        <dbReference type="Rhea" id="RHEA:47004"/>
        <dbReference type="Rhea" id="RHEA-COMP:11060"/>
        <dbReference type="Rhea" id="RHEA-COMP:11605"/>
        <dbReference type="ChEBI" id="CHEBI:15377"/>
        <dbReference type="ChEBI" id="CHEBI:30013"/>
        <dbReference type="ChEBI" id="CHEBI:43474"/>
        <dbReference type="ChEBI" id="CHEBI:61977"/>
        <dbReference type="EC" id="3.1.3.16"/>
    </reaction>
    <physiologicalReaction direction="left-to-right" evidence="25">
        <dbReference type="Rhea" id="RHEA:47005"/>
    </physiologicalReaction>
</comment>
<organism evidence="33 34">
    <name type="scientific">Neogobius melanostomus</name>
    <name type="common">round goby</name>
    <dbReference type="NCBI Taxonomy" id="47308"/>
    <lineage>
        <taxon>Eukaryota</taxon>
        <taxon>Metazoa</taxon>
        <taxon>Chordata</taxon>
        <taxon>Craniata</taxon>
        <taxon>Vertebrata</taxon>
        <taxon>Euteleostomi</taxon>
        <taxon>Actinopterygii</taxon>
        <taxon>Neopterygii</taxon>
        <taxon>Teleostei</taxon>
        <taxon>Neoteleostei</taxon>
        <taxon>Acanthomorphata</taxon>
        <taxon>Gobiaria</taxon>
        <taxon>Gobiiformes</taxon>
        <taxon>Gobioidei</taxon>
        <taxon>Gobiidae</taxon>
        <taxon>Benthophilinae</taxon>
        <taxon>Neogobiini</taxon>
        <taxon>Neogobius</taxon>
    </lineage>
</organism>
<dbReference type="Ensembl" id="ENSNMLT00000027756.1">
    <property type="protein sequence ID" value="ENSNMLP00000024815.1"/>
    <property type="gene ID" value="ENSNMLG00000015787.1"/>
</dbReference>
<comment type="catalytic activity">
    <reaction evidence="19">
        <text>1,2-dioctanoyl-sn-glycero-3-phospho-(1D-myo-inositol-3,4,5-trisphosphate) + H2O = 1,2-dioctanoyl-sn-glycero-3-phospho-(1D-myo-inositol-4,5-bisphosphate) + phosphate</text>
        <dbReference type="Rhea" id="RHEA:43552"/>
        <dbReference type="ChEBI" id="CHEBI:15377"/>
        <dbReference type="ChEBI" id="CHEBI:43474"/>
        <dbReference type="ChEBI" id="CHEBI:83416"/>
        <dbReference type="ChEBI" id="CHEBI:83419"/>
    </reaction>
    <physiologicalReaction direction="left-to-right" evidence="19">
        <dbReference type="Rhea" id="RHEA:43553"/>
    </physiologicalReaction>
</comment>
<dbReference type="PANTHER" id="PTHR12305:SF81">
    <property type="entry name" value="PHOSPHATIDYLINOSITOL 3,4,5-TRISPHOSPHATE 3-PHOSPHATASE AND DUAL-SPECIFICITY PROTEIN PHOSPHATASE PTEN"/>
    <property type="match status" value="1"/>
</dbReference>
<evidence type="ECO:0000256" key="13">
    <source>
        <dbReference type="ARBA" id="ARBA00023018"/>
    </source>
</evidence>
<dbReference type="GO" id="GO:0014069">
    <property type="term" value="C:postsynaptic density"/>
    <property type="evidence" value="ECO:0007669"/>
    <property type="project" value="UniProtKB-SubCell"/>
</dbReference>
<keyword evidence="16" id="KW-0966">Cell projection</keyword>
<dbReference type="SUPFAM" id="SSF49562">
    <property type="entry name" value="C2 domain (Calcium/lipid-binding domain, CaLB)"/>
    <property type="match status" value="1"/>
</dbReference>
<dbReference type="GO" id="GO:0046856">
    <property type="term" value="P:phosphatidylinositol dephosphorylation"/>
    <property type="evidence" value="ECO:0007669"/>
    <property type="project" value="UniProtKB-UniRule"/>
</dbReference>
<feature type="region of interest" description="Disordered" evidence="29">
    <location>
        <begin position="371"/>
        <end position="422"/>
    </location>
</feature>
<dbReference type="AlphaFoldDB" id="A0A8C6TPU0"/>
<evidence type="ECO:0000256" key="11">
    <source>
        <dbReference type="ARBA" id="ARBA00022902"/>
    </source>
</evidence>
<reference evidence="33" key="1">
    <citation type="submission" date="2025-08" db="UniProtKB">
        <authorList>
            <consortium name="Ensembl"/>
        </authorList>
    </citation>
    <scope>IDENTIFICATION</scope>
</reference>
<feature type="domain" description="C2 tensin-type" evidence="32">
    <location>
        <begin position="190"/>
        <end position="369"/>
    </location>
</feature>
<dbReference type="GO" id="GO:0051717">
    <property type="term" value="F:inositol-1,3,4,5-tetrakisphosphate 3-phosphatase activity"/>
    <property type="evidence" value="ECO:0007669"/>
    <property type="project" value="UniProtKB-UniRule"/>
</dbReference>
<protein>
    <recommendedName>
        <fullName evidence="20 27">Phosphatidylinositol 3,4,5-trisphosphate 3-phosphatase and dual-specificity protein phosphatase PTEN</fullName>
        <ecNumber evidence="6 27">3.1.3.16</ecNumber>
        <ecNumber evidence="5 27">3.1.3.48</ecNumber>
        <ecNumber evidence="4 27">3.1.3.67</ecNumber>
    </recommendedName>
    <alternativeName>
        <fullName evidence="27">Phosphatase and tensin homolog</fullName>
    </alternativeName>
</protein>
<dbReference type="PANTHER" id="PTHR12305">
    <property type="entry name" value="PHOSPHATASE WITH HOMOLOGY TO TENSIN"/>
    <property type="match status" value="1"/>
</dbReference>
<evidence type="ECO:0000256" key="6">
    <source>
        <dbReference type="ARBA" id="ARBA00013081"/>
    </source>
</evidence>
<dbReference type="PIRSF" id="PIRSF038025">
    <property type="entry name" value="PTEN"/>
    <property type="match status" value="1"/>
</dbReference>
<dbReference type="GO" id="GO:0051896">
    <property type="term" value="P:regulation of phosphatidylinositol 3-kinase/protein kinase B signal transduction"/>
    <property type="evidence" value="ECO:0007669"/>
    <property type="project" value="TreeGrafter"/>
</dbReference>
<comment type="subcellular location">
    <subcellularLocation>
        <location evidence="2">Cell projection</location>
        <location evidence="2">Dendritic spine</location>
    </subcellularLocation>
    <subcellularLocation>
        <location evidence="27">Cytoplasm</location>
    </subcellularLocation>
    <subcellularLocation>
        <location evidence="27">Nucleus</location>
    </subcellularLocation>
    <subcellularLocation>
        <location evidence="27">Nucleus</location>
        <location evidence="27">PML body</location>
    </subcellularLocation>
    <subcellularLocation>
        <location evidence="17">Postsynaptic density</location>
    </subcellularLocation>
</comment>
<dbReference type="InterPro" id="IPR000387">
    <property type="entry name" value="Tyr_Pase_dom"/>
</dbReference>
<dbReference type="GO" id="GO:0004722">
    <property type="term" value="F:protein serine/threonine phosphatase activity"/>
    <property type="evidence" value="ECO:0007669"/>
    <property type="project" value="UniProtKB-EC"/>
</dbReference>
<dbReference type="EC" id="3.1.3.67" evidence="4 27"/>
<dbReference type="GO" id="GO:0007399">
    <property type="term" value="P:nervous system development"/>
    <property type="evidence" value="ECO:0007669"/>
    <property type="project" value="UniProtKB-KW"/>
</dbReference>
<name>A0A8C6TPU0_9GOBI</name>
<dbReference type="GO" id="GO:0004725">
    <property type="term" value="F:protein tyrosine phosphatase activity"/>
    <property type="evidence" value="ECO:0007669"/>
    <property type="project" value="UniProtKB-UniRule"/>
</dbReference>
<sequence length="422" mass="49752">MAAIIKEMVSRNKRRYQEDGFDLDLTYIYPNIIAMGFPAERLEGVYRNNIDDVVRFLDSKHKNHYKIYNLCAERHYDAAKFNCRVAQYPFEDHNPPQLELIKPFCEDLDQWLSEDDNHVAAIHCKAGKGRTGVMICAYLLHRGKFVEAQEALDFYGEVRTRDKKGVTIPSQRRYVHYYNYLLKNQLDYKPVALLFHKMVFETLPMFSGGTCRDSTVKNRSEPTPQGFKKGNWHWDPQFVVYQLKVKIHTSNPAHTRREDKHMFFEFPQPLPVCGDIKVEFFHKQNKMMKKDKMFHFWVNTFFIPGPDEEKKREENGSVVNDMDCQDREREERDYLILTLTKNDLDKANKDKANRYFSPNFKVKLYFTKTVEEPSNSEASTSTSVTPDVSDNEPDHYRYSDTTDSDPENEPFDEEHHTQITKV</sequence>
<comment type="similarity">
    <text evidence="3 27">Belongs to the PTEN phosphatase protein family.</text>
</comment>
<comment type="catalytic activity">
    <reaction evidence="24">
        <text>O-phospho-L-seryl-[protein] + H2O = L-seryl-[protein] + phosphate</text>
        <dbReference type="Rhea" id="RHEA:20629"/>
        <dbReference type="Rhea" id="RHEA-COMP:9863"/>
        <dbReference type="Rhea" id="RHEA-COMP:11604"/>
        <dbReference type="ChEBI" id="CHEBI:15377"/>
        <dbReference type="ChEBI" id="CHEBI:29999"/>
        <dbReference type="ChEBI" id="CHEBI:43474"/>
        <dbReference type="ChEBI" id="CHEBI:83421"/>
        <dbReference type="EC" id="3.1.3.16"/>
    </reaction>
    <physiologicalReaction direction="left-to-right" evidence="24">
        <dbReference type="Rhea" id="RHEA:20630"/>
    </physiologicalReaction>
</comment>
<dbReference type="GO" id="GO:0019899">
    <property type="term" value="F:enzyme binding"/>
    <property type="evidence" value="ECO:0007669"/>
    <property type="project" value="UniProtKB-ARBA"/>
</dbReference>
<evidence type="ECO:0000259" key="31">
    <source>
        <dbReference type="PROSITE" id="PS51181"/>
    </source>
</evidence>
<feature type="compositionally biased region" description="Acidic residues" evidence="29">
    <location>
        <begin position="402"/>
        <end position="412"/>
    </location>
</feature>
<dbReference type="FunFam" id="2.60.40.1110:FF:000003">
    <property type="entry name" value="Phosphatidylinositol 3,4,5-trisphosphate 3-phosphatase and dual-specificity protein phosphatase PTEN"/>
    <property type="match status" value="1"/>
</dbReference>
<evidence type="ECO:0000256" key="12">
    <source>
        <dbReference type="ARBA" id="ARBA00022912"/>
    </source>
</evidence>
<evidence type="ECO:0000256" key="8">
    <source>
        <dbReference type="ARBA" id="ARBA00022703"/>
    </source>
</evidence>
<dbReference type="GO" id="GO:0004438">
    <property type="term" value="F:phosphatidylinositol-3-phosphate phosphatase activity"/>
    <property type="evidence" value="ECO:0007669"/>
    <property type="project" value="UniProtKB-UniRule"/>
</dbReference>
<dbReference type="EC" id="3.1.3.48" evidence="5 27"/>
<dbReference type="InterPro" id="IPR003595">
    <property type="entry name" value="Tyr_Pase_cat"/>
</dbReference>
<dbReference type="FunFam" id="3.90.190.10:FF:000029">
    <property type="entry name" value="Phosphatidylinositol 3,4,5-trisphosphate 3-phosphatase and dual-specificity protein phosphatase PTEN"/>
    <property type="match status" value="1"/>
</dbReference>
<comment type="catalytic activity">
    <reaction evidence="23">
        <text>1D-myo-inositol 1,3,4,5,6-pentakisphosphate + H2O = 1D-myo-inositol 1,4,5,6-tetrakisphosphate + phosphate</text>
        <dbReference type="Rhea" id="RHEA:77143"/>
        <dbReference type="ChEBI" id="CHEBI:15377"/>
        <dbReference type="ChEBI" id="CHEBI:43474"/>
        <dbReference type="ChEBI" id="CHEBI:57627"/>
        <dbReference type="ChEBI" id="CHEBI:57733"/>
    </reaction>
    <physiologicalReaction direction="left-to-right" evidence="23">
        <dbReference type="Rhea" id="RHEA:77144"/>
    </physiologicalReaction>
</comment>
<evidence type="ECO:0000256" key="18">
    <source>
        <dbReference type="ARBA" id="ARBA00034256"/>
    </source>
</evidence>
<feature type="active site" description="Phosphocysteine intermediate" evidence="28">
    <location>
        <position position="124"/>
    </location>
</feature>
<dbReference type="InterPro" id="IPR016130">
    <property type="entry name" value="Tyr_Pase_AS"/>
</dbReference>
<keyword evidence="11 27" id="KW-0524">Neurogenesis</keyword>
<evidence type="ECO:0000256" key="26">
    <source>
        <dbReference type="ARBA" id="ARBA00051341"/>
    </source>
</evidence>
<feature type="domain" description="Phosphatase tensin-type" evidence="31">
    <location>
        <begin position="14"/>
        <end position="185"/>
    </location>
</feature>
<evidence type="ECO:0000256" key="2">
    <source>
        <dbReference type="ARBA" id="ARBA00004552"/>
    </source>
</evidence>